<gene>
    <name evidence="8" type="primary">gspJ</name>
    <name evidence="8" type="ORF">GURASL_36960</name>
</gene>
<evidence type="ECO:0000256" key="1">
    <source>
        <dbReference type="ARBA" id="ARBA00004377"/>
    </source>
</evidence>
<keyword evidence="4" id="KW-0997">Cell inner membrane</keyword>
<name>A0ABM8EQ65_9BACT</name>
<dbReference type="Pfam" id="PF11612">
    <property type="entry name" value="T2SSJ"/>
    <property type="match status" value="1"/>
</dbReference>
<evidence type="ECO:0000256" key="7">
    <source>
        <dbReference type="ARBA" id="ARBA00023136"/>
    </source>
</evidence>
<protein>
    <submittedName>
        <fullName evidence="8">General secretion pathway protein GspJ</fullName>
    </submittedName>
</protein>
<keyword evidence="5" id="KW-0812">Transmembrane</keyword>
<keyword evidence="3" id="KW-0488">Methylation</keyword>
<evidence type="ECO:0000256" key="3">
    <source>
        <dbReference type="ARBA" id="ARBA00022481"/>
    </source>
</evidence>
<evidence type="ECO:0000256" key="5">
    <source>
        <dbReference type="ARBA" id="ARBA00022692"/>
    </source>
</evidence>
<keyword evidence="9" id="KW-1185">Reference proteome</keyword>
<accession>A0ABM8EQ65</accession>
<dbReference type="InterPro" id="IPR045584">
    <property type="entry name" value="Pilin-like"/>
</dbReference>
<organism evidence="8 9">
    <name type="scientific">Geotalea uraniireducens</name>
    <dbReference type="NCBI Taxonomy" id="351604"/>
    <lineage>
        <taxon>Bacteria</taxon>
        <taxon>Pseudomonadati</taxon>
        <taxon>Thermodesulfobacteriota</taxon>
        <taxon>Desulfuromonadia</taxon>
        <taxon>Geobacterales</taxon>
        <taxon>Geobacteraceae</taxon>
        <taxon>Geotalea</taxon>
    </lineage>
</organism>
<dbReference type="EMBL" id="AP027151">
    <property type="protein sequence ID" value="BDV44773.1"/>
    <property type="molecule type" value="Genomic_DNA"/>
</dbReference>
<dbReference type="PANTHER" id="PTHR39583:SF2">
    <property type="entry name" value="TYPE II SECRETION SYSTEM PROTEIN J"/>
    <property type="match status" value="1"/>
</dbReference>
<evidence type="ECO:0000313" key="9">
    <source>
        <dbReference type="Proteomes" id="UP001317705"/>
    </source>
</evidence>
<reference evidence="8 9" key="1">
    <citation type="submission" date="2022-12" db="EMBL/GenBank/DDBJ databases">
        <title>Polyphasic characterization of Geotalea uranireducens NIT-SL11 newly isolated from a complex of sewage sludge and microbially reduced graphene oxide.</title>
        <authorList>
            <person name="Xie L."/>
            <person name="Yoshida N."/>
            <person name="Meng L."/>
        </authorList>
    </citation>
    <scope>NUCLEOTIDE SEQUENCE [LARGE SCALE GENOMIC DNA]</scope>
    <source>
        <strain evidence="8 9">NIT-SL11</strain>
    </source>
</reference>
<evidence type="ECO:0000256" key="2">
    <source>
        <dbReference type="ARBA" id="ARBA00022475"/>
    </source>
</evidence>
<proteinExistence type="predicted"/>
<dbReference type="SUPFAM" id="SSF54523">
    <property type="entry name" value="Pili subunits"/>
    <property type="match status" value="1"/>
</dbReference>
<sequence>MALLLLTIVATALYTSYFTVVRARDRALANSEARREFEGTLDLLRREIAGVLFKSRDKRLHFVVEDRDVFGKPASNLDMTVIAPPRIGEQPGSDLLTVRYEIVEKDAALQLTRAASDLYLGIKPVPYPQIEELEGFLVECYDGGKWVRSWNTDLNPRLPEQVRITLTVKDGDKTANFVALARPRIR</sequence>
<evidence type="ECO:0000256" key="6">
    <source>
        <dbReference type="ARBA" id="ARBA00022989"/>
    </source>
</evidence>
<keyword evidence="6" id="KW-1133">Transmembrane helix</keyword>
<evidence type="ECO:0000256" key="4">
    <source>
        <dbReference type="ARBA" id="ARBA00022519"/>
    </source>
</evidence>
<dbReference type="InterPro" id="IPR051621">
    <property type="entry name" value="T2SS_protein_J"/>
</dbReference>
<evidence type="ECO:0000313" key="8">
    <source>
        <dbReference type="EMBL" id="BDV44773.1"/>
    </source>
</evidence>
<comment type="subcellular location">
    <subcellularLocation>
        <location evidence="1">Cell inner membrane</location>
        <topology evidence="1">Single-pass membrane protein</topology>
    </subcellularLocation>
</comment>
<keyword evidence="7" id="KW-0472">Membrane</keyword>
<keyword evidence="2" id="KW-1003">Cell membrane</keyword>
<dbReference type="InterPro" id="IPR010055">
    <property type="entry name" value="T2SS_protein-GspJ"/>
</dbReference>
<dbReference type="Proteomes" id="UP001317705">
    <property type="component" value="Chromosome"/>
</dbReference>
<dbReference type="PANTHER" id="PTHR39583">
    <property type="entry name" value="TYPE II SECRETION SYSTEM PROTEIN J-RELATED"/>
    <property type="match status" value="1"/>
</dbReference>